<evidence type="ECO:0008006" key="2">
    <source>
        <dbReference type="Google" id="ProtNLM"/>
    </source>
</evidence>
<organism evidence="1">
    <name type="scientific">marine sediment metagenome</name>
    <dbReference type="NCBI Taxonomy" id="412755"/>
    <lineage>
        <taxon>unclassified sequences</taxon>
        <taxon>metagenomes</taxon>
        <taxon>ecological metagenomes</taxon>
    </lineage>
</organism>
<accession>A0A0F9EAZ1</accession>
<comment type="caution">
    <text evidence="1">The sequence shown here is derived from an EMBL/GenBank/DDBJ whole genome shotgun (WGS) entry which is preliminary data.</text>
</comment>
<reference evidence="1" key="1">
    <citation type="journal article" date="2015" name="Nature">
        <title>Complex archaea that bridge the gap between prokaryotes and eukaryotes.</title>
        <authorList>
            <person name="Spang A."/>
            <person name="Saw J.H."/>
            <person name="Jorgensen S.L."/>
            <person name="Zaremba-Niedzwiedzka K."/>
            <person name="Martijn J."/>
            <person name="Lind A.E."/>
            <person name="van Eijk R."/>
            <person name="Schleper C."/>
            <person name="Guy L."/>
            <person name="Ettema T.J."/>
        </authorList>
    </citation>
    <scope>NUCLEOTIDE SEQUENCE</scope>
</reference>
<name>A0A0F9EAZ1_9ZZZZ</name>
<dbReference type="GO" id="GO:0006259">
    <property type="term" value="P:DNA metabolic process"/>
    <property type="evidence" value="ECO:0007669"/>
    <property type="project" value="InterPro"/>
</dbReference>
<gene>
    <name evidence="1" type="ORF">LCGC14_2096970</name>
</gene>
<evidence type="ECO:0000313" key="1">
    <source>
        <dbReference type="EMBL" id="KKL71233.1"/>
    </source>
</evidence>
<dbReference type="GO" id="GO:0003677">
    <property type="term" value="F:DNA binding"/>
    <property type="evidence" value="ECO:0007669"/>
    <property type="project" value="InterPro"/>
</dbReference>
<dbReference type="InterPro" id="IPR018330">
    <property type="entry name" value="RecT_fam"/>
</dbReference>
<protein>
    <recommendedName>
        <fullName evidence="2">Phage recombination protein Bet</fullName>
    </recommendedName>
</protein>
<sequence>MVAELEKVEKGLIKAVDEKTIRDFLFTSNTKLNEKQQNMFMQIAIRHNLDPFKREIYPVAYGNEFSIVTGYEVYIQRAEKTGNLSGWHCENTDEGAKITIYRKDWDEPFVWEATYDEFNKGQSSWKKVPKFMIKKVCIGQGFRLAFSEDLGGMPYLREEMEGAEPFNNKSKIESPQGRKKTAKKEKPLLKVTTTIDKVSAHETKSGSSLYKILGEKDIIYSTFSEGLATLARSAMEGGCQIEMTHKNDTYNTIEDIKILEGEHADKTDPA</sequence>
<dbReference type="EMBL" id="LAZR01025653">
    <property type="protein sequence ID" value="KKL71233.1"/>
    <property type="molecule type" value="Genomic_DNA"/>
</dbReference>
<proteinExistence type="predicted"/>
<dbReference type="AlphaFoldDB" id="A0A0F9EAZ1"/>
<dbReference type="Pfam" id="PF03837">
    <property type="entry name" value="RecT"/>
    <property type="match status" value="1"/>
</dbReference>